<dbReference type="RefSeq" id="WP_085124668.1">
    <property type="nucleotide sequence ID" value="NZ_FWZX01000020.1"/>
</dbReference>
<name>A0A1Y6CHH0_9PROT</name>
<dbReference type="Proteomes" id="UP000192917">
    <property type="component" value="Unassembled WGS sequence"/>
</dbReference>
<evidence type="ECO:0000313" key="2">
    <source>
        <dbReference type="EMBL" id="SMF55329.1"/>
    </source>
</evidence>
<evidence type="ECO:0000313" key="3">
    <source>
        <dbReference type="Proteomes" id="UP000192917"/>
    </source>
</evidence>
<reference evidence="2 3" key="1">
    <citation type="submission" date="2017-04" db="EMBL/GenBank/DDBJ databases">
        <authorList>
            <person name="Afonso C.L."/>
            <person name="Miller P.J."/>
            <person name="Scott M.A."/>
            <person name="Spackman E."/>
            <person name="Goraichik I."/>
            <person name="Dimitrov K.M."/>
            <person name="Suarez D.L."/>
            <person name="Swayne D.E."/>
        </authorList>
    </citation>
    <scope>NUCLEOTIDE SEQUENCE [LARGE SCALE GENOMIC DNA]</scope>
    <source>
        <strain evidence="2 3">USBA 355</strain>
    </source>
</reference>
<feature type="transmembrane region" description="Helical" evidence="1">
    <location>
        <begin position="37"/>
        <end position="61"/>
    </location>
</feature>
<keyword evidence="1" id="KW-0812">Transmembrane</keyword>
<keyword evidence="1" id="KW-1133">Transmembrane helix</keyword>
<accession>A0A1Y6CHH0</accession>
<feature type="transmembrane region" description="Helical" evidence="1">
    <location>
        <begin position="12"/>
        <end position="31"/>
    </location>
</feature>
<dbReference type="AlphaFoldDB" id="A0A1Y6CHH0"/>
<organism evidence="2 3">
    <name type="scientific">Tistlia consotensis USBA 355</name>
    <dbReference type="NCBI Taxonomy" id="560819"/>
    <lineage>
        <taxon>Bacteria</taxon>
        <taxon>Pseudomonadati</taxon>
        <taxon>Pseudomonadota</taxon>
        <taxon>Alphaproteobacteria</taxon>
        <taxon>Rhodospirillales</taxon>
        <taxon>Rhodovibrionaceae</taxon>
        <taxon>Tistlia</taxon>
    </lineage>
</organism>
<protein>
    <submittedName>
        <fullName evidence="2">Uncharacterized protein</fullName>
    </submittedName>
</protein>
<sequence length="82" mass="9046">MRPLRRGGDSVLALLVLGIWLLMPPVISLFVRPAELFGVPVLVLYLFGVWLLLIVGTAVLARRLPPDQGHLPGLPRRPDESD</sequence>
<dbReference type="EMBL" id="FWZX01000020">
    <property type="protein sequence ID" value="SMF55329.1"/>
    <property type="molecule type" value="Genomic_DNA"/>
</dbReference>
<keyword evidence="3" id="KW-1185">Reference proteome</keyword>
<keyword evidence="1" id="KW-0472">Membrane</keyword>
<proteinExistence type="predicted"/>
<dbReference type="STRING" id="560819.SAMN05428998_12048"/>
<evidence type="ECO:0000256" key="1">
    <source>
        <dbReference type="SAM" id="Phobius"/>
    </source>
</evidence>
<gene>
    <name evidence="2" type="ORF">SAMN05428998_12048</name>
</gene>